<keyword evidence="1" id="KW-0732">Signal</keyword>
<feature type="domain" description="FlgO" evidence="2">
    <location>
        <begin position="97"/>
        <end position="218"/>
    </location>
</feature>
<dbReference type="Proteomes" id="UP000885986">
    <property type="component" value="Unassembled WGS sequence"/>
</dbReference>
<dbReference type="EMBL" id="DSDS01000039">
    <property type="protein sequence ID" value="HET97429.1"/>
    <property type="molecule type" value="Genomic_DNA"/>
</dbReference>
<accession>A0A7C2XFC7</accession>
<gene>
    <name evidence="3" type="ORF">ENN98_01735</name>
</gene>
<dbReference type="AlphaFoldDB" id="A0A7C2XFC7"/>
<organism evidence="3">
    <name type="scientific">Desulfurivibrio alkaliphilus</name>
    <dbReference type="NCBI Taxonomy" id="427923"/>
    <lineage>
        <taxon>Bacteria</taxon>
        <taxon>Pseudomonadati</taxon>
        <taxon>Thermodesulfobacteriota</taxon>
        <taxon>Desulfobulbia</taxon>
        <taxon>Desulfobulbales</taxon>
        <taxon>Desulfobulbaceae</taxon>
        <taxon>Desulfurivibrio</taxon>
    </lineage>
</organism>
<name>A0A7C2XFC7_9BACT</name>
<protein>
    <recommendedName>
        <fullName evidence="2">FlgO domain-containing protein</fullName>
    </recommendedName>
</protein>
<reference evidence="3" key="1">
    <citation type="journal article" date="2020" name="mSystems">
        <title>Genome- and Community-Level Interaction Insights into Carbon Utilization and Element Cycling Functions of Hydrothermarchaeota in Hydrothermal Sediment.</title>
        <authorList>
            <person name="Zhou Z."/>
            <person name="Liu Y."/>
            <person name="Xu W."/>
            <person name="Pan J."/>
            <person name="Luo Z.H."/>
            <person name="Li M."/>
        </authorList>
    </citation>
    <scope>NUCLEOTIDE SEQUENCE [LARGE SCALE GENOMIC DNA]</scope>
    <source>
        <strain evidence="3">SpSt-1224</strain>
    </source>
</reference>
<evidence type="ECO:0000256" key="1">
    <source>
        <dbReference type="SAM" id="SignalP"/>
    </source>
</evidence>
<sequence length="249" mass="27088">MLARNCGRLAGGILTLLLLLPGGAVQAAEGQVGGKVLPVGRYHYNYPHEIPGDYVFRTSRIFSHWELQHADGRSLVPADGLPPKAGEGFNDEAVATLVGELLAGGEELREQYTLAVSTPVNLRNLYATSSFGRLLGERVLGELQRAGVGVIDVRKTPALLISQRQGEYGLSRDMDELPFILDAQAVLVGTYIATPRRVVVELRVLRNRDGRILTSVSRDFDMDGEIAMLLADESVPPRAATPVRVQAYE</sequence>
<feature type="signal peptide" evidence="1">
    <location>
        <begin position="1"/>
        <end position="27"/>
    </location>
</feature>
<proteinExistence type="predicted"/>
<dbReference type="InterPro" id="IPR041215">
    <property type="entry name" value="FlgO_dom"/>
</dbReference>
<evidence type="ECO:0000259" key="2">
    <source>
        <dbReference type="Pfam" id="PF17680"/>
    </source>
</evidence>
<feature type="chain" id="PRO_5027564322" description="FlgO domain-containing protein" evidence="1">
    <location>
        <begin position="28"/>
        <end position="249"/>
    </location>
</feature>
<comment type="caution">
    <text evidence="3">The sequence shown here is derived from an EMBL/GenBank/DDBJ whole genome shotgun (WGS) entry which is preliminary data.</text>
</comment>
<dbReference type="Pfam" id="PF17680">
    <property type="entry name" value="FlgO"/>
    <property type="match status" value="1"/>
</dbReference>
<evidence type="ECO:0000313" key="3">
    <source>
        <dbReference type="EMBL" id="HET97429.1"/>
    </source>
</evidence>